<dbReference type="PANTHER" id="PTHR31935">
    <property type="entry name" value="COILED-COIL DOMAIN-CONTAINING PROTEIN 13"/>
    <property type="match status" value="1"/>
</dbReference>
<sequence>MSDSDSNDGHETDVPAVQPNADSDYGLDLPDFTQDAYSTQAPKSKIPLKKALSTSTLLPALKRTPSNVIATPDFPKPTVREAKIIELSKKLRNMTLALEREKSSKTDLSNKLKVLQTLSEKTATDSATSPHVSNTSANPSSTAMASELKSVKEKLVQTVRKLEEERIANQSLKSELRNTQKALVMEIGDDRGVHAGAKVLDGLMAAGWKGRAQQIHILKERVKELSLRASATLPAAPVLQRQLPADSNPGFESHRSNQTQHQQQDNLRRISERRQETHDQLHADFNTLTNEHSELKLKYEGTIARNKCLDKEIKSLKSKIQLLIDKATNDDKLIKAMHSELEYHQGLRDMKKKEERKLETVTF</sequence>
<organism evidence="3 4">
    <name type="scientific">Chytriomyces confervae</name>
    <dbReference type="NCBI Taxonomy" id="246404"/>
    <lineage>
        <taxon>Eukaryota</taxon>
        <taxon>Fungi</taxon>
        <taxon>Fungi incertae sedis</taxon>
        <taxon>Chytridiomycota</taxon>
        <taxon>Chytridiomycota incertae sedis</taxon>
        <taxon>Chytridiomycetes</taxon>
        <taxon>Chytridiales</taxon>
        <taxon>Chytriomycetaceae</taxon>
        <taxon>Chytriomyces</taxon>
    </lineage>
</organism>
<evidence type="ECO:0000256" key="2">
    <source>
        <dbReference type="SAM" id="MobiDB-lite"/>
    </source>
</evidence>
<name>A0A507FNP6_9FUNG</name>
<dbReference type="Proteomes" id="UP000320333">
    <property type="component" value="Unassembled WGS sequence"/>
</dbReference>
<dbReference type="AlphaFoldDB" id="A0A507FNP6"/>
<reference evidence="3 4" key="1">
    <citation type="journal article" date="2019" name="Sci. Rep.">
        <title>Comparative genomics of chytrid fungi reveal insights into the obligate biotrophic and pathogenic lifestyle of Synchytrium endobioticum.</title>
        <authorList>
            <person name="van de Vossenberg B.T.L.H."/>
            <person name="Warris S."/>
            <person name="Nguyen H.D.T."/>
            <person name="van Gent-Pelzer M.P.E."/>
            <person name="Joly D.L."/>
            <person name="van de Geest H.C."/>
            <person name="Bonants P.J.M."/>
            <person name="Smith D.S."/>
            <person name="Levesque C.A."/>
            <person name="van der Lee T.A.J."/>
        </authorList>
    </citation>
    <scope>NUCLEOTIDE SEQUENCE [LARGE SCALE GENOMIC DNA]</scope>
    <source>
        <strain evidence="3 4">CBS 675.73</strain>
    </source>
</reference>
<proteinExistence type="predicted"/>
<dbReference type="EMBL" id="QEAP01000010">
    <property type="protein sequence ID" value="TPX78061.1"/>
    <property type="molecule type" value="Genomic_DNA"/>
</dbReference>
<protein>
    <submittedName>
        <fullName evidence="3">Uncharacterized protein</fullName>
    </submittedName>
</protein>
<keyword evidence="1" id="KW-0175">Coiled coil</keyword>
<feature type="region of interest" description="Disordered" evidence="2">
    <location>
        <begin position="1"/>
        <end position="44"/>
    </location>
</feature>
<accession>A0A507FNP6</accession>
<feature type="compositionally biased region" description="Polar residues" evidence="2">
    <location>
        <begin position="256"/>
        <end position="265"/>
    </location>
</feature>
<dbReference type="PANTHER" id="PTHR31935:SF1">
    <property type="entry name" value="COILED-COIL DOMAIN-CONTAINING PROTEIN 13"/>
    <property type="match status" value="1"/>
</dbReference>
<gene>
    <name evidence="3" type="ORF">CcCBS67573_g00678</name>
</gene>
<feature type="region of interest" description="Disordered" evidence="2">
    <location>
        <begin position="240"/>
        <end position="267"/>
    </location>
</feature>
<dbReference type="InterPro" id="IPR038929">
    <property type="entry name" value="CCDC13"/>
</dbReference>
<evidence type="ECO:0000313" key="4">
    <source>
        <dbReference type="Proteomes" id="UP000320333"/>
    </source>
</evidence>
<evidence type="ECO:0000313" key="3">
    <source>
        <dbReference type="EMBL" id="TPX78061.1"/>
    </source>
</evidence>
<dbReference type="STRING" id="246404.A0A507FNP6"/>
<comment type="caution">
    <text evidence="3">The sequence shown here is derived from an EMBL/GenBank/DDBJ whole genome shotgun (WGS) entry which is preliminary data.</text>
</comment>
<evidence type="ECO:0000256" key="1">
    <source>
        <dbReference type="SAM" id="Coils"/>
    </source>
</evidence>
<keyword evidence="4" id="KW-1185">Reference proteome</keyword>
<feature type="coiled-coil region" evidence="1">
    <location>
        <begin position="145"/>
        <end position="182"/>
    </location>
</feature>
<dbReference type="OrthoDB" id="10258312at2759"/>
<feature type="region of interest" description="Disordered" evidence="2">
    <location>
        <begin position="121"/>
        <end position="143"/>
    </location>
</feature>